<organism evidence="1 2">
    <name type="scientific">Halorubrum aidingense JCM 13560</name>
    <dbReference type="NCBI Taxonomy" id="1230454"/>
    <lineage>
        <taxon>Archaea</taxon>
        <taxon>Methanobacteriati</taxon>
        <taxon>Methanobacteriota</taxon>
        <taxon>Stenosarchaea group</taxon>
        <taxon>Halobacteria</taxon>
        <taxon>Halobacteriales</taxon>
        <taxon>Haloferacaceae</taxon>
        <taxon>Halorubrum</taxon>
    </lineage>
</organism>
<evidence type="ECO:0000313" key="1">
    <source>
        <dbReference type="EMBL" id="EMA70652.1"/>
    </source>
</evidence>
<dbReference type="PATRIC" id="fig|1230454.4.peg.30"/>
<dbReference type="OrthoDB" id="301436at2157"/>
<dbReference type="Proteomes" id="UP000011575">
    <property type="component" value="Unassembled WGS sequence"/>
</dbReference>
<evidence type="ECO:0008006" key="3">
    <source>
        <dbReference type="Google" id="ProtNLM"/>
    </source>
</evidence>
<reference evidence="1 2" key="1">
    <citation type="journal article" date="2014" name="PLoS Genet.">
        <title>Phylogenetically driven sequencing of extremely halophilic archaea reveals strategies for static and dynamic osmo-response.</title>
        <authorList>
            <person name="Becker E.A."/>
            <person name="Seitzer P.M."/>
            <person name="Tritt A."/>
            <person name="Larsen D."/>
            <person name="Krusor M."/>
            <person name="Yao A.I."/>
            <person name="Wu D."/>
            <person name="Madern D."/>
            <person name="Eisen J.A."/>
            <person name="Darling A.E."/>
            <person name="Facciotti M.T."/>
        </authorList>
    </citation>
    <scope>NUCLEOTIDE SEQUENCE [LARGE SCALE GENOMIC DNA]</scope>
    <source>
        <strain evidence="1 2">JCM 13560</strain>
    </source>
</reference>
<proteinExistence type="predicted"/>
<gene>
    <name evidence="1" type="ORF">C461_00147</name>
</gene>
<dbReference type="STRING" id="1230454.C461_00147"/>
<evidence type="ECO:0000313" key="2">
    <source>
        <dbReference type="Proteomes" id="UP000011575"/>
    </source>
</evidence>
<keyword evidence="2" id="KW-1185">Reference proteome</keyword>
<dbReference type="EMBL" id="AOJI01000002">
    <property type="protein sequence ID" value="EMA70652.1"/>
    <property type="molecule type" value="Genomic_DNA"/>
</dbReference>
<sequence>MTDGFTFGDYDRLLDAVTESGYDALTVREYLAADELPPRFVVLRHDVDRKAENAAKMAEAEAEEGVASTYYFRTSTFDPDLARWIESLGHEVGYHYEDYVRSGGELRAAHRRFRSNLDDLRETVDVDTVCMHGNPLSPHDNRDMWTAPGAPGFEAYDLLGEAYLSMDFTDVTYFSDTGRTWRDGPLKIKDHTMGEGSKAVTADATGDLVRLLREGEVDRSCILAHPNRWADSYPELLAERSKDGAVNLIKRGMRLLPTTP</sequence>
<dbReference type="AlphaFoldDB" id="M0PKU7"/>
<protein>
    <recommendedName>
        <fullName evidence="3">Polysaccharide deacetylase</fullName>
    </recommendedName>
</protein>
<accession>M0PKU7</accession>
<dbReference type="RefSeq" id="WP_007997546.1">
    <property type="nucleotide sequence ID" value="NZ_AOJI01000002.1"/>
</dbReference>
<comment type="caution">
    <text evidence="1">The sequence shown here is derived from an EMBL/GenBank/DDBJ whole genome shotgun (WGS) entry which is preliminary data.</text>
</comment>
<name>M0PKU7_9EURY</name>